<protein>
    <submittedName>
        <fullName evidence="1">Uncharacterized protein</fullName>
    </submittedName>
</protein>
<keyword evidence="3" id="KW-1185">Reference proteome</keyword>
<proteinExistence type="predicted"/>
<evidence type="ECO:0000313" key="3">
    <source>
        <dbReference type="Proteomes" id="UP001152797"/>
    </source>
</evidence>
<gene>
    <name evidence="1" type="ORF">C1SCF055_LOCUS17645</name>
</gene>
<name>A0A9P1CFJ4_9DINO</name>
<dbReference type="EMBL" id="CAMXCT010001502">
    <property type="protein sequence ID" value="CAI3990675.1"/>
    <property type="molecule type" value="Genomic_DNA"/>
</dbReference>
<organism evidence="1">
    <name type="scientific">Cladocopium goreaui</name>
    <dbReference type="NCBI Taxonomy" id="2562237"/>
    <lineage>
        <taxon>Eukaryota</taxon>
        <taxon>Sar</taxon>
        <taxon>Alveolata</taxon>
        <taxon>Dinophyceae</taxon>
        <taxon>Suessiales</taxon>
        <taxon>Symbiodiniaceae</taxon>
        <taxon>Cladocopium</taxon>
    </lineage>
</organism>
<dbReference type="AlphaFoldDB" id="A0A9P1CFJ4"/>
<reference evidence="2 3" key="2">
    <citation type="submission" date="2024-05" db="EMBL/GenBank/DDBJ databases">
        <authorList>
            <person name="Chen Y."/>
            <person name="Shah S."/>
            <person name="Dougan E. K."/>
            <person name="Thang M."/>
            <person name="Chan C."/>
        </authorList>
    </citation>
    <scope>NUCLEOTIDE SEQUENCE [LARGE SCALE GENOMIC DNA]</scope>
</reference>
<evidence type="ECO:0000313" key="1">
    <source>
        <dbReference type="EMBL" id="CAI3990675.1"/>
    </source>
</evidence>
<accession>A0A9P1CFJ4</accession>
<reference evidence="1" key="1">
    <citation type="submission" date="2022-10" db="EMBL/GenBank/DDBJ databases">
        <authorList>
            <person name="Chen Y."/>
            <person name="Dougan E. K."/>
            <person name="Chan C."/>
            <person name="Rhodes N."/>
            <person name="Thang M."/>
        </authorList>
    </citation>
    <scope>NUCLEOTIDE SEQUENCE</scope>
</reference>
<comment type="caution">
    <text evidence="1">The sequence shown here is derived from an EMBL/GenBank/DDBJ whole genome shotgun (WGS) entry which is preliminary data.</text>
</comment>
<evidence type="ECO:0000313" key="2">
    <source>
        <dbReference type="EMBL" id="CAL4777987.1"/>
    </source>
</evidence>
<sequence>MRQRLRSEECLPEKGWEKNALSADYRSLSLLETLCRREKDGRQQAEAVVASERRRADLAVATWT</sequence>
<dbReference type="EMBL" id="CAMXCT020001502">
    <property type="protein sequence ID" value="CAL1144050.1"/>
    <property type="molecule type" value="Genomic_DNA"/>
</dbReference>
<dbReference type="Proteomes" id="UP001152797">
    <property type="component" value="Unassembled WGS sequence"/>
</dbReference>
<dbReference type="EMBL" id="CAMXCT030001502">
    <property type="protein sequence ID" value="CAL4777987.1"/>
    <property type="molecule type" value="Genomic_DNA"/>
</dbReference>